<keyword evidence="3" id="KW-0547">Nucleotide-binding</keyword>
<dbReference type="InterPro" id="IPR003593">
    <property type="entry name" value="AAA+_ATPase"/>
</dbReference>
<dbReference type="Gene3D" id="1.20.1560.10">
    <property type="entry name" value="ABC transporter type 1, transmembrane domain"/>
    <property type="match status" value="1"/>
</dbReference>
<dbReference type="CDD" id="cd18582">
    <property type="entry name" value="ABC_6TM_ATM1_ABCB7"/>
    <property type="match status" value="1"/>
</dbReference>
<evidence type="ECO:0000256" key="3">
    <source>
        <dbReference type="ARBA" id="ARBA00022741"/>
    </source>
</evidence>
<evidence type="ECO:0000313" key="11">
    <source>
        <dbReference type="Proteomes" id="UP001589813"/>
    </source>
</evidence>
<protein>
    <submittedName>
        <fullName evidence="10">ABCB family ABC transporter ATP-binding protein/permease</fullName>
    </submittedName>
</protein>
<feature type="transmembrane region" description="Helical" evidence="7">
    <location>
        <begin position="76"/>
        <end position="96"/>
    </location>
</feature>
<reference evidence="10 11" key="1">
    <citation type="submission" date="2024-09" db="EMBL/GenBank/DDBJ databases">
        <authorList>
            <person name="Sun Q."/>
            <person name="Mori K."/>
        </authorList>
    </citation>
    <scope>NUCLEOTIDE SEQUENCE [LARGE SCALE GENOMIC DNA]</scope>
    <source>
        <strain evidence="10 11">KCTC 23315</strain>
    </source>
</reference>
<keyword evidence="5 7" id="KW-1133">Transmembrane helix</keyword>
<feature type="transmembrane region" description="Helical" evidence="7">
    <location>
        <begin position="32"/>
        <end position="56"/>
    </location>
</feature>
<evidence type="ECO:0000256" key="2">
    <source>
        <dbReference type="ARBA" id="ARBA00022692"/>
    </source>
</evidence>
<dbReference type="Pfam" id="PF00005">
    <property type="entry name" value="ABC_tran"/>
    <property type="match status" value="1"/>
</dbReference>
<evidence type="ECO:0000259" key="9">
    <source>
        <dbReference type="PROSITE" id="PS50929"/>
    </source>
</evidence>
<dbReference type="InterPro" id="IPR027417">
    <property type="entry name" value="P-loop_NTPase"/>
</dbReference>
<name>A0ABV6BJP2_9GAMM</name>
<dbReference type="Proteomes" id="UP001589813">
    <property type="component" value="Unassembled WGS sequence"/>
</dbReference>
<evidence type="ECO:0000256" key="4">
    <source>
        <dbReference type="ARBA" id="ARBA00022840"/>
    </source>
</evidence>
<dbReference type="GO" id="GO:0005524">
    <property type="term" value="F:ATP binding"/>
    <property type="evidence" value="ECO:0007669"/>
    <property type="project" value="UniProtKB-KW"/>
</dbReference>
<dbReference type="SUPFAM" id="SSF90123">
    <property type="entry name" value="ABC transporter transmembrane region"/>
    <property type="match status" value="1"/>
</dbReference>
<evidence type="ECO:0000256" key="5">
    <source>
        <dbReference type="ARBA" id="ARBA00022989"/>
    </source>
</evidence>
<dbReference type="PANTHER" id="PTHR24221">
    <property type="entry name" value="ATP-BINDING CASSETTE SUB-FAMILY B"/>
    <property type="match status" value="1"/>
</dbReference>
<feature type="transmembrane region" description="Helical" evidence="7">
    <location>
        <begin position="181"/>
        <end position="201"/>
    </location>
</feature>
<feature type="transmembrane region" description="Helical" evidence="7">
    <location>
        <begin position="303"/>
        <end position="321"/>
    </location>
</feature>
<dbReference type="InterPro" id="IPR011527">
    <property type="entry name" value="ABC1_TM_dom"/>
</dbReference>
<evidence type="ECO:0000256" key="6">
    <source>
        <dbReference type="ARBA" id="ARBA00023136"/>
    </source>
</evidence>
<proteinExistence type="predicted"/>
<evidence type="ECO:0000259" key="8">
    <source>
        <dbReference type="PROSITE" id="PS50893"/>
    </source>
</evidence>
<evidence type="ECO:0000313" key="10">
    <source>
        <dbReference type="EMBL" id="MFC0050257.1"/>
    </source>
</evidence>
<sequence length="604" mass="67055">MRGMRSTAKQPEPSRRQEAASLSETIRYMRPYFAAFPWHVIGAILALIAAKAATLALPYGLKLIIDALDPSLNSLALLPLWLILGYGLLRFGSVLFGEVRDALFGRVTEHAMRALGLKVFIHLHRLELGFHLDRQTGGISRDIERGTNGLSFLMRFLMFNIVPTVLEIVLVALIFWNLFSVWYAVITAVAVAVYILFTVRVTEWRSQFIRAANQADSSTNTQAVDSLLNYETVKYFNNEQYEASRYDQSLAGWEKARLQNRMSLFFLNSGQALIIALAMTLMMLLAAQGVAGKQLTLGDLAMVNAYMLQLFMPLNFLGFVYREIRRALTDLENMLGLLKRAPVIADEPDAPPLQLQQARVEFRDVAFAYQAERPILNGLSFTIEPGQRVAIVGSSGAGKSTLARLLYRFYDLQSGQILLDGVDIRTVTLDSLRRNIAIVPQDTVLFNQSIRANIAYGRPDATDADIDAVIDAAHLRDFISQLPQGDATLVGERGLKVSGGEKQRIAIARALLKRSPLLIFDEATSALDSHSEQAVMAAIRAASREHTALVIAHRLSTVVDCDRILVLEQGQLVESGSHAELLAQQGRYAALWALQQHEEDVTLD</sequence>
<accession>A0ABV6BJP2</accession>
<dbReference type="InterPro" id="IPR036640">
    <property type="entry name" value="ABC1_TM_sf"/>
</dbReference>
<dbReference type="PANTHER" id="PTHR24221:SF632">
    <property type="entry name" value="ATP-DEPENDENT LIPID A-CORE FLIPPASE"/>
    <property type="match status" value="1"/>
</dbReference>
<dbReference type="Gene3D" id="3.40.50.300">
    <property type="entry name" value="P-loop containing nucleotide triphosphate hydrolases"/>
    <property type="match status" value="1"/>
</dbReference>
<feature type="transmembrane region" description="Helical" evidence="7">
    <location>
        <begin position="265"/>
        <end position="291"/>
    </location>
</feature>
<dbReference type="EMBL" id="JBHLXP010000005">
    <property type="protein sequence ID" value="MFC0050257.1"/>
    <property type="molecule type" value="Genomic_DNA"/>
</dbReference>
<comment type="subcellular location">
    <subcellularLocation>
        <location evidence="1">Cell membrane</location>
        <topology evidence="1">Multi-pass membrane protein</topology>
    </subcellularLocation>
</comment>
<comment type="caution">
    <text evidence="10">The sequence shown here is derived from an EMBL/GenBank/DDBJ whole genome shotgun (WGS) entry which is preliminary data.</text>
</comment>
<evidence type="ECO:0000256" key="1">
    <source>
        <dbReference type="ARBA" id="ARBA00004651"/>
    </source>
</evidence>
<organism evidence="10 11">
    <name type="scientific">Rheinheimera tilapiae</name>
    <dbReference type="NCBI Taxonomy" id="875043"/>
    <lineage>
        <taxon>Bacteria</taxon>
        <taxon>Pseudomonadati</taxon>
        <taxon>Pseudomonadota</taxon>
        <taxon>Gammaproteobacteria</taxon>
        <taxon>Chromatiales</taxon>
        <taxon>Chromatiaceae</taxon>
        <taxon>Rheinheimera</taxon>
    </lineage>
</organism>
<feature type="domain" description="ABC transporter" evidence="8">
    <location>
        <begin position="360"/>
        <end position="594"/>
    </location>
</feature>
<dbReference type="RefSeq" id="WP_377247703.1">
    <property type="nucleotide sequence ID" value="NZ_JBHLXP010000005.1"/>
</dbReference>
<dbReference type="InterPro" id="IPR017871">
    <property type="entry name" value="ABC_transporter-like_CS"/>
</dbReference>
<dbReference type="Pfam" id="PF00664">
    <property type="entry name" value="ABC_membrane"/>
    <property type="match status" value="1"/>
</dbReference>
<dbReference type="PROSITE" id="PS00211">
    <property type="entry name" value="ABC_TRANSPORTER_1"/>
    <property type="match status" value="1"/>
</dbReference>
<feature type="transmembrane region" description="Helical" evidence="7">
    <location>
        <begin position="152"/>
        <end position="175"/>
    </location>
</feature>
<dbReference type="InterPro" id="IPR039421">
    <property type="entry name" value="Type_1_exporter"/>
</dbReference>
<keyword evidence="2 7" id="KW-0812">Transmembrane</keyword>
<dbReference type="PROSITE" id="PS50929">
    <property type="entry name" value="ABC_TM1F"/>
    <property type="match status" value="1"/>
</dbReference>
<dbReference type="InterPro" id="IPR003439">
    <property type="entry name" value="ABC_transporter-like_ATP-bd"/>
</dbReference>
<gene>
    <name evidence="10" type="ORF">ACFFJP_18300</name>
</gene>
<feature type="domain" description="ABC transmembrane type-1" evidence="9">
    <location>
        <begin position="41"/>
        <end position="326"/>
    </location>
</feature>
<keyword evidence="6 7" id="KW-0472">Membrane</keyword>
<keyword evidence="4 10" id="KW-0067">ATP-binding</keyword>
<evidence type="ECO:0000256" key="7">
    <source>
        <dbReference type="SAM" id="Phobius"/>
    </source>
</evidence>
<dbReference type="SMART" id="SM00382">
    <property type="entry name" value="AAA"/>
    <property type="match status" value="1"/>
</dbReference>
<dbReference type="PROSITE" id="PS50893">
    <property type="entry name" value="ABC_TRANSPORTER_2"/>
    <property type="match status" value="1"/>
</dbReference>
<dbReference type="SUPFAM" id="SSF52540">
    <property type="entry name" value="P-loop containing nucleoside triphosphate hydrolases"/>
    <property type="match status" value="1"/>
</dbReference>
<keyword evidence="11" id="KW-1185">Reference proteome</keyword>